<dbReference type="InterPro" id="IPR058627">
    <property type="entry name" value="MdtA-like_C"/>
</dbReference>
<organism evidence="9 10">
    <name type="scientific">Rhizorhabdus wittichii</name>
    <dbReference type="NCBI Taxonomy" id="160791"/>
    <lineage>
        <taxon>Bacteria</taxon>
        <taxon>Pseudomonadati</taxon>
        <taxon>Pseudomonadota</taxon>
        <taxon>Alphaproteobacteria</taxon>
        <taxon>Sphingomonadales</taxon>
        <taxon>Sphingomonadaceae</taxon>
        <taxon>Rhizorhabdus</taxon>
    </lineage>
</organism>
<feature type="domain" description="Multidrug resistance protein MdtA-like alpha-helical hairpin" evidence="5">
    <location>
        <begin position="131"/>
        <end position="200"/>
    </location>
</feature>
<keyword evidence="4" id="KW-0472">Membrane</keyword>
<dbReference type="Proteomes" id="UP000664914">
    <property type="component" value="Chromosome"/>
</dbReference>
<reference evidence="9" key="2">
    <citation type="submission" date="2021-04" db="EMBL/GenBank/DDBJ databases">
        <title>Isolation and genomic analysis of the ibuprofen-degrading bacterium Sphingomonas strain MPO218.</title>
        <authorList>
            <person name="Aulestia M."/>
            <person name="Flores A."/>
            <person name="Mangas E.L."/>
            <person name="Perez-Pulido A.J."/>
            <person name="Santero E."/>
            <person name="Camacho E.M."/>
        </authorList>
    </citation>
    <scope>NUCLEOTIDE SEQUENCE</scope>
    <source>
        <strain evidence="9">MPO218</strain>
    </source>
</reference>
<dbReference type="SUPFAM" id="SSF111369">
    <property type="entry name" value="HlyD-like secretion proteins"/>
    <property type="match status" value="1"/>
</dbReference>
<keyword evidence="4" id="KW-0812">Transmembrane</keyword>
<feature type="compositionally biased region" description="Basic and acidic residues" evidence="3">
    <location>
        <begin position="1"/>
        <end position="15"/>
    </location>
</feature>
<dbReference type="Pfam" id="PF25876">
    <property type="entry name" value="HH_MFP_RND"/>
    <property type="match status" value="1"/>
</dbReference>
<dbReference type="PANTHER" id="PTHR30158">
    <property type="entry name" value="ACRA/E-RELATED COMPONENT OF DRUG EFFLUX TRANSPORTER"/>
    <property type="match status" value="1"/>
</dbReference>
<evidence type="ECO:0000259" key="7">
    <source>
        <dbReference type="Pfam" id="PF25944"/>
    </source>
</evidence>
<evidence type="ECO:0000259" key="6">
    <source>
        <dbReference type="Pfam" id="PF25917"/>
    </source>
</evidence>
<evidence type="ECO:0000256" key="2">
    <source>
        <dbReference type="ARBA" id="ARBA00009477"/>
    </source>
</evidence>
<dbReference type="GO" id="GO:0046677">
    <property type="term" value="P:response to antibiotic"/>
    <property type="evidence" value="ECO:0007669"/>
    <property type="project" value="TreeGrafter"/>
</dbReference>
<dbReference type="GO" id="GO:0005886">
    <property type="term" value="C:plasma membrane"/>
    <property type="evidence" value="ECO:0007669"/>
    <property type="project" value="TreeGrafter"/>
</dbReference>
<name>A0A975D2S9_9SPHN</name>
<dbReference type="Pfam" id="PF25944">
    <property type="entry name" value="Beta-barrel_RND"/>
    <property type="match status" value="1"/>
</dbReference>
<feature type="domain" description="Multidrug resistance protein MdtA-like C-terminal permuted SH3" evidence="8">
    <location>
        <begin position="326"/>
        <end position="386"/>
    </location>
</feature>
<comment type="subcellular location">
    <subcellularLocation>
        <location evidence="1">Cell envelope</location>
    </subcellularLocation>
</comment>
<feature type="domain" description="Multidrug resistance protein MdtA-like barrel-sandwich hybrid" evidence="6">
    <location>
        <begin position="91"/>
        <end position="231"/>
    </location>
</feature>
<dbReference type="Gene3D" id="1.10.287.470">
    <property type="entry name" value="Helix hairpin bin"/>
    <property type="match status" value="1"/>
</dbReference>
<evidence type="ECO:0000313" key="9">
    <source>
        <dbReference type="EMBL" id="QTH22085.1"/>
    </source>
</evidence>
<sequence>MYLSELKGDPAHLPEPEQQQPARAPRFTRKRAAYAALPVAGLILFGAYGLVGHDKAQADTQPLPTVTVSQPIERSIVEWDDYVGRFEASQAVEIRPRVSGALTGIHFKDGQIVRKGQLLFTIDPRPFAAALAEARARAASAATALSLAHADLARANRLIADQAVSAEEVDSLRARVQSAEAALAAARAQVQARRLDVEFTQVRAPISGRVSDRRVDIGNLVSGDAAASATVLTTVNALDPIYFSFDGSESLYLKQRRQKDASDRVEIRLQDEPDYRWKGKVDFTDNALDDGSGTIRGRAVIDNPGYFLTPGMFGNMRLAAGGARKALLVPDAAVVSDQARKVVYVVTGKDGSVEARPVDAGPLINGLRVIRSGLKPKDRVVISGVQFAASAPKVQTIAGRIEATAVAAAPAVPAPISSQATLAAAR</sequence>
<accession>A0A975D2S9</accession>
<reference evidence="9" key="1">
    <citation type="submission" date="2020-07" db="EMBL/GenBank/DDBJ databases">
        <authorList>
            <person name="Camacho E."/>
        </authorList>
    </citation>
    <scope>NUCLEOTIDE SEQUENCE</scope>
    <source>
        <strain evidence="9">MPO218</strain>
    </source>
</reference>
<feature type="region of interest" description="Disordered" evidence="3">
    <location>
        <begin position="1"/>
        <end position="25"/>
    </location>
</feature>
<dbReference type="NCBIfam" id="TIGR01730">
    <property type="entry name" value="RND_mfp"/>
    <property type="match status" value="1"/>
</dbReference>
<dbReference type="EMBL" id="CP059319">
    <property type="protein sequence ID" value="QTH22085.1"/>
    <property type="molecule type" value="Genomic_DNA"/>
</dbReference>
<feature type="domain" description="Multidrug resistance protein MdtA-like beta-barrel" evidence="7">
    <location>
        <begin position="240"/>
        <end position="320"/>
    </location>
</feature>
<evidence type="ECO:0000256" key="1">
    <source>
        <dbReference type="ARBA" id="ARBA00004196"/>
    </source>
</evidence>
<dbReference type="InterPro" id="IPR058624">
    <property type="entry name" value="MdtA-like_HH"/>
</dbReference>
<gene>
    <name evidence="9" type="ORF">HRJ34_00660</name>
</gene>
<evidence type="ECO:0000313" key="10">
    <source>
        <dbReference type="Proteomes" id="UP000664914"/>
    </source>
</evidence>
<dbReference type="Gene3D" id="2.40.30.170">
    <property type="match status" value="1"/>
</dbReference>
<dbReference type="PANTHER" id="PTHR30158:SF10">
    <property type="entry name" value="CATION EFFLUX PUMP"/>
    <property type="match status" value="1"/>
</dbReference>
<evidence type="ECO:0000259" key="8">
    <source>
        <dbReference type="Pfam" id="PF25967"/>
    </source>
</evidence>
<evidence type="ECO:0000259" key="5">
    <source>
        <dbReference type="Pfam" id="PF25876"/>
    </source>
</evidence>
<dbReference type="GO" id="GO:0030313">
    <property type="term" value="C:cell envelope"/>
    <property type="evidence" value="ECO:0007669"/>
    <property type="project" value="UniProtKB-SubCell"/>
</dbReference>
<keyword evidence="4" id="KW-1133">Transmembrane helix</keyword>
<evidence type="ECO:0000256" key="3">
    <source>
        <dbReference type="SAM" id="MobiDB-lite"/>
    </source>
</evidence>
<proteinExistence type="inferred from homology"/>
<feature type="transmembrane region" description="Helical" evidence="4">
    <location>
        <begin position="32"/>
        <end position="51"/>
    </location>
</feature>
<dbReference type="RefSeq" id="WP_016745489.1">
    <property type="nucleotide sequence ID" value="NZ_CP059319.1"/>
</dbReference>
<dbReference type="InterPro" id="IPR006143">
    <property type="entry name" value="RND_pump_MFP"/>
</dbReference>
<dbReference type="Gene3D" id="2.40.50.100">
    <property type="match status" value="1"/>
</dbReference>
<dbReference type="GO" id="GO:0022857">
    <property type="term" value="F:transmembrane transporter activity"/>
    <property type="evidence" value="ECO:0007669"/>
    <property type="project" value="InterPro"/>
</dbReference>
<evidence type="ECO:0000256" key="4">
    <source>
        <dbReference type="SAM" id="Phobius"/>
    </source>
</evidence>
<dbReference type="Pfam" id="PF25967">
    <property type="entry name" value="RND-MFP_C"/>
    <property type="match status" value="1"/>
</dbReference>
<comment type="similarity">
    <text evidence="2">Belongs to the membrane fusion protein (MFP) (TC 8.A.1) family.</text>
</comment>
<dbReference type="InterPro" id="IPR058626">
    <property type="entry name" value="MdtA-like_b-barrel"/>
</dbReference>
<dbReference type="AlphaFoldDB" id="A0A975D2S9"/>
<protein>
    <submittedName>
        <fullName evidence="9">Efflux RND transporter periplasmic adaptor subunit</fullName>
    </submittedName>
</protein>
<dbReference type="Pfam" id="PF25917">
    <property type="entry name" value="BSH_RND"/>
    <property type="match status" value="1"/>
</dbReference>
<feature type="compositionally biased region" description="Low complexity" evidence="3">
    <location>
        <begin position="16"/>
        <end position="25"/>
    </location>
</feature>
<dbReference type="InterPro" id="IPR058625">
    <property type="entry name" value="MdtA-like_BSH"/>
</dbReference>
<dbReference type="Gene3D" id="2.40.420.20">
    <property type="match status" value="1"/>
</dbReference>